<evidence type="ECO:0000313" key="2">
    <source>
        <dbReference type="Proteomes" id="UP000735302"/>
    </source>
</evidence>
<gene>
    <name evidence="1" type="ORF">PoB_000722600</name>
</gene>
<dbReference type="EMBL" id="BLXT01000836">
    <property type="protein sequence ID" value="GFN80720.1"/>
    <property type="molecule type" value="Genomic_DNA"/>
</dbReference>
<accession>A0AAV3Y0H3</accession>
<name>A0AAV3Y0H3_9GAST</name>
<reference evidence="1 2" key="1">
    <citation type="journal article" date="2021" name="Elife">
        <title>Chloroplast acquisition without the gene transfer in kleptoplastic sea slugs, Plakobranchus ocellatus.</title>
        <authorList>
            <person name="Maeda T."/>
            <person name="Takahashi S."/>
            <person name="Yoshida T."/>
            <person name="Shimamura S."/>
            <person name="Takaki Y."/>
            <person name="Nagai Y."/>
            <person name="Toyoda A."/>
            <person name="Suzuki Y."/>
            <person name="Arimoto A."/>
            <person name="Ishii H."/>
            <person name="Satoh N."/>
            <person name="Nishiyama T."/>
            <person name="Hasebe M."/>
            <person name="Maruyama T."/>
            <person name="Minagawa J."/>
            <person name="Obokata J."/>
            <person name="Shigenobu S."/>
        </authorList>
    </citation>
    <scope>NUCLEOTIDE SEQUENCE [LARGE SCALE GENOMIC DNA]</scope>
</reference>
<protein>
    <submittedName>
        <fullName evidence="1">Uncharacterized protein</fullName>
    </submittedName>
</protein>
<evidence type="ECO:0000313" key="1">
    <source>
        <dbReference type="EMBL" id="GFN80720.1"/>
    </source>
</evidence>
<proteinExistence type="predicted"/>
<comment type="caution">
    <text evidence="1">The sequence shown here is derived from an EMBL/GenBank/DDBJ whole genome shotgun (WGS) entry which is preliminary data.</text>
</comment>
<organism evidence="1 2">
    <name type="scientific">Plakobranchus ocellatus</name>
    <dbReference type="NCBI Taxonomy" id="259542"/>
    <lineage>
        <taxon>Eukaryota</taxon>
        <taxon>Metazoa</taxon>
        <taxon>Spiralia</taxon>
        <taxon>Lophotrochozoa</taxon>
        <taxon>Mollusca</taxon>
        <taxon>Gastropoda</taxon>
        <taxon>Heterobranchia</taxon>
        <taxon>Euthyneura</taxon>
        <taxon>Panpulmonata</taxon>
        <taxon>Sacoglossa</taxon>
        <taxon>Placobranchoidea</taxon>
        <taxon>Plakobranchidae</taxon>
        <taxon>Plakobranchus</taxon>
    </lineage>
</organism>
<dbReference type="AlphaFoldDB" id="A0AAV3Y0H3"/>
<keyword evidence="2" id="KW-1185">Reference proteome</keyword>
<feature type="non-terminal residue" evidence="1">
    <location>
        <position position="52"/>
    </location>
</feature>
<dbReference type="Proteomes" id="UP000735302">
    <property type="component" value="Unassembled WGS sequence"/>
</dbReference>
<sequence length="52" mass="6025">MGLVNQKADIEIPEDWCQVLETARSKPTPYSVIRFSRDNFLGITDHIKSLYK</sequence>